<dbReference type="AlphaFoldDB" id="A0A934WK33"/>
<gene>
    <name evidence="5" type="ORF">CCR87_14145</name>
</gene>
<protein>
    <recommendedName>
        <fullName evidence="4">OmpA-like domain-containing protein</fullName>
    </recommendedName>
</protein>
<dbReference type="Gene3D" id="3.30.1330.60">
    <property type="entry name" value="OmpA-like domain"/>
    <property type="match status" value="1"/>
</dbReference>
<dbReference type="RefSeq" id="WP_201158219.1">
    <property type="nucleotide sequence ID" value="NZ_NHSD01000305.1"/>
</dbReference>
<dbReference type="PANTHER" id="PTHR30329:SF21">
    <property type="entry name" value="LIPOPROTEIN YIAD-RELATED"/>
    <property type="match status" value="1"/>
</dbReference>
<dbReference type="PROSITE" id="PS51123">
    <property type="entry name" value="OMPA_2"/>
    <property type="match status" value="1"/>
</dbReference>
<keyword evidence="3" id="KW-1133">Transmembrane helix</keyword>
<evidence type="ECO:0000256" key="1">
    <source>
        <dbReference type="PROSITE-ProRule" id="PRU00473"/>
    </source>
</evidence>
<feature type="transmembrane region" description="Helical" evidence="3">
    <location>
        <begin position="21"/>
        <end position="39"/>
    </location>
</feature>
<organism evidence="5 6">
    <name type="scientific">Rhodobaculum claviforme</name>
    <dbReference type="NCBI Taxonomy" id="1549854"/>
    <lineage>
        <taxon>Bacteria</taxon>
        <taxon>Pseudomonadati</taxon>
        <taxon>Pseudomonadota</taxon>
        <taxon>Alphaproteobacteria</taxon>
        <taxon>Rhodobacterales</taxon>
        <taxon>Paracoccaceae</taxon>
        <taxon>Rhodobaculum</taxon>
    </lineage>
</organism>
<reference evidence="5" key="2">
    <citation type="journal article" date="2020" name="Microorganisms">
        <title>Osmotic Adaptation and Compatible Solute Biosynthesis of Phototrophic Bacteria as Revealed from Genome Analyses.</title>
        <authorList>
            <person name="Imhoff J.F."/>
            <person name="Rahn T."/>
            <person name="Kunzel S."/>
            <person name="Keller A."/>
            <person name="Neulinger S.C."/>
        </authorList>
    </citation>
    <scope>NUCLEOTIDE SEQUENCE</scope>
    <source>
        <strain evidence="5">LMG 28126</strain>
    </source>
</reference>
<feature type="coiled-coil region" evidence="2">
    <location>
        <begin position="52"/>
        <end position="188"/>
    </location>
</feature>
<feature type="domain" description="OmpA-like" evidence="4">
    <location>
        <begin position="233"/>
        <end position="380"/>
    </location>
</feature>
<evidence type="ECO:0000313" key="5">
    <source>
        <dbReference type="EMBL" id="MBK5928454.1"/>
    </source>
</evidence>
<dbReference type="GO" id="GO:0016020">
    <property type="term" value="C:membrane"/>
    <property type="evidence" value="ECO:0007669"/>
    <property type="project" value="UniProtKB-UniRule"/>
</dbReference>
<dbReference type="Proteomes" id="UP000706333">
    <property type="component" value="Unassembled WGS sequence"/>
</dbReference>
<dbReference type="EMBL" id="NHSD01000305">
    <property type="protein sequence ID" value="MBK5928454.1"/>
    <property type="molecule type" value="Genomic_DNA"/>
</dbReference>
<dbReference type="Pfam" id="PF00691">
    <property type="entry name" value="OmpA"/>
    <property type="match status" value="1"/>
</dbReference>
<evidence type="ECO:0000256" key="3">
    <source>
        <dbReference type="SAM" id="Phobius"/>
    </source>
</evidence>
<dbReference type="CDD" id="cd07185">
    <property type="entry name" value="OmpA_C-like"/>
    <property type="match status" value="1"/>
</dbReference>
<dbReference type="PANTHER" id="PTHR30329">
    <property type="entry name" value="STATOR ELEMENT OF FLAGELLAR MOTOR COMPLEX"/>
    <property type="match status" value="1"/>
</dbReference>
<keyword evidence="2" id="KW-0175">Coiled coil</keyword>
<comment type="caution">
    <text evidence="5">The sequence shown here is derived from an EMBL/GenBank/DDBJ whole genome shotgun (WGS) entry which is preliminary data.</text>
</comment>
<dbReference type="InterPro" id="IPR036737">
    <property type="entry name" value="OmpA-like_sf"/>
</dbReference>
<sequence>MRAYRRHREAEEESAYVSMTDLTVGFLFIVMLMMAYFATQFSATDNVSRELYEQMTADRDRLAQALARTELERDRLKDSLSRAEVRMADLVRLRAQADAARQALAERLAAAETELGALSSAIAASEDERARLRSEVVATEARLLELQRHLDEAVSGGATRLAAVEAELRALRQALAHANERIAELERLLAQRDPRNQLEAYLSAAYDERRRLLEGLRSDLSRLHPSILIEVSPEGDALRFQGEGLFATNAFTLNPQSLQIVQDLARLLDDGIACMTLAGPVAPRPETCATSAIVEAVQIEGHTDTVGSAQRNLDLSTRRANAAFLAMIAAAPALERRLNLRGQPVPGVAGYGEMRLAVPTADNVNEPANRRIDIRILMQTPANVAEIETIQRRLREGR</sequence>
<evidence type="ECO:0000313" key="6">
    <source>
        <dbReference type="Proteomes" id="UP000706333"/>
    </source>
</evidence>
<name>A0A934WK33_9RHOB</name>
<proteinExistence type="predicted"/>
<keyword evidence="3" id="KW-0812">Transmembrane</keyword>
<dbReference type="InterPro" id="IPR050330">
    <property type="entry name" value="Bact_OuterMem_StrucFunc"/>
</dbReference>
<keyword evidence="1 3" id="KW-0472">Membrane</keyword>
<dbReference type="InterPro" id="IPR006665">
    <property type="entry name" value="OmpA-like"/>
</dbReference>
<reference evidence="5" key="1">
    <citation type="submission" date="2017-05" db="EMBL/GenBank/DDBJ databases">
        <authorList>
            <person name="Imhoff J.F."/>
            <person name="Rahn T."/>
            <person name="Kuenzel S."/>
            <person name="Neulinger S.C."/>
        </authorList>
    </citation>
    <scope>NUCLEOTIDE SEQUENCE</scope>
    <source>
        <strain evidence="5">LMG 28126</strain>
    </source>
</reference>
<keyword evidence="6" id="KW-1185">Reference proteome</keyword>
<dbReference type="SUPFAM" id="SSF103088">
    <property type="entry name" value="OmpA-like"/>
    <property type="match status" value="1"/>
</dbReference>
<evidence type="ECO:0000259" key="4">
    <source>
        <dbReference type="PROSITE" id="PS51123"/>
    </source>
</evidence>
<evidence type="ECO:0000256" key="2">
    <source>
        <dbReference type="SAM" id="Coils"/>
    </source>
</evidence>
<accession>A0A934WK33</accession>